<organism evidence="7 8">
    <name type="scientific">Flavisolibacter ginsengisoli DSM 18119</name>
    <dbReference type="NCBI Taxonomy" id="1121884"/>
    <lineage>
        <taxon>Bacteria</taxon>
        <taxon>Pseudomonadati</taxon>
        <taxon>Bacteroidota</taxon>
        <taxon>Chitinophagia</taxon>
        <taxon>Chitinophagales</taxon>
        <taxon>Chitinophagaceae</taxon>
        <taxon>Flavisolibacter</taxon>
    </lineage>
</organism>
<reference evidence="7 8" key="1">
    <citation type="submission" date="2016-11" db="EMBL/GenBank/DDBJ databases">
        <authorList>
            <person name="Jaros S."/>
            <person name="Januszkiewicz K."/>
            <person name="Wedrychowicz H."/>
        </authorList>
    </citation>
    <scope>NUCLEOTIDE SEQUENCE [LARGE SCALE GENOMIC DNA]</scope>
    <source>
        <strain evidence="7 8">DSM 18119</strain>
    </source>
</reference>
<dbReference type="CDD" id="cd02968">
    <property type="entry name" value="SCO"/>
    <property type="match status" value="1"/>
</dbReference>
<accession>A0A1M4Y1J8</accession>
<dbReference type="InterPro" id="IPR003782">
    <property type="entry name" value="SCO1/SenC"/>
</dbReference>
<feature type="binding site" evidence="3">
    <location>
        <position position="83"/>
    </location>
    <ligand>
        <name>Cu cation</name>
        <dbReference type="ChEBI" id="CHEBI:23378"/>
    </ligand>
</feature>
<keyword evidence="5" id="KW-0812">Transmembrane</keyword>
<feature type="binding site" evidence="3">
    <location>
        <position position="87"/>
    </location>
    <ligand>
        <name>Cu cation</name>
        <dbReference type="ChEBI" id="CHEBI:23378"/>
    </ligand>
</feature>
<dbReference type="InterPro" id="IPR013766">
    <property type="entry name" value="Thioredoxin_domain"/>
</dbReference>
<keyword evidence="5" id="KW-1133">Transmembrane helix</keyword>
<name>A0A1M4Y1J8_9BACT</name>
<dbReference type="SUPFAM" id="SSF52833">
    <property type="entry name" value="Thioredoxin-like"/>
    <property type="match status" value="1"/>
</dbReference>
<dbReference type="AlphaFoldDB" id="A0A1M4Y1J8"/>
<evidence type="ECO:0000256" key="2">
    <source>
        <dbReference type="ARBA" id="ARBA00023008"/>
    </source>
</evidence>
<dbReference type="PANTHER" id="PTHR12151">
    <property type="entry name" value="ELECTRON TRANSPORT PROTIN SCO1/SENC FAMILY MEMBER"/>
    <property type="match status" value="1"/>
</dbReference>
<evidence type="ECO:0000259" key="6">
    <source>
        <dbReference type="PROSITE" id="PS51352"/>
    </source>
</evidence>
<sequence length="212" mass="24089">MSTFAAIPLVMSKRMIFYIVFFAVLVIGFFGFISYSIPGFMKPKLPPISTVKPFAFINQDGGYTTEKDLAGKVAVVNFFFTTCKSVCPKMNNNLKPVYEQYKNNPDFIIVSHTSDPERDSASVLKRYSDSMGVDNKTWIFLTGRKDSLYSAARHSYKIDDPKNFVQDINDDFLHTQFIALINKKGDVVKIYDGIKPSEVKEMEVDISKLLKE</sequence>
<keyword evidence="3" id="KW-0479">Metal-binding</keyword>
<keyword evidence="2 3" id="KW-0186">Copper</keyword>
<evidence type="ECO:0000256" key="3">
    <source>
        <dbReference type="PIRSR" id="PIRSR603782-1"/>
    </source>
</evidence>
<feature type="disulfide bond" description="Redox-active" evidence="4">
    <location>
        <begin position="83"/>
        <end position="87"/>
    </location>
</feature>
<keyword evidence="4" id="KW-1015">Disulfide bond</keyword>
<dbReference type="STRING" id="1121884.SAMN02745131_01559"/>
<comment type="similarity">
    <text evidence="1">Belongs to the SCO1/2 family.</text>
</comment>
<dbReference type="InterPro" id="IPR036249">
    <property type="entry name" value="Thioredoxin-like_sf"/>
</dbReference>
<proteinExistence type="inferred from homology"/>
<protein>
    <submittedName>
        <fullName evidence="7">Protein SCO1/2</fullName>
    </submittedName>
</protein>
<dbReference type="GO" id="GO:0046872">
    <property type="term" value="F:metal ion binding"/>
    <property type="evidence" value="ECO:0007669"/>
    <property type="project" value="UniProtKB-KW"/>
</dbReference>
<dbReference type="Pfam" id="PF02630">
    <property type="entry name" value="SCO1-SenC"/>
    <property type="match status" value="1"/>
</dbReference>
<evidence type="ECO:0000313" key="8">
    <source>
        <dbReference type="Proteomes" id="UP000184048"/>
    </source>
</evidence>
<evidence type="ECO:0000256" key="4">
    <source>
        <dbReference type="PIRSR" id="PIRSR603782-2"/>
    </source>
</evidence>
<feature type="transmembrane region" description="Helical" evidence="5">
    <location>
        <begin position="15"/>
        <end position="35"/>
    </location>
</feature>
<keyword evidence="5" id="KW-0472">Membrane</keyword>
<dbReference type="PROSITE" id="PS51352">
    <property type="entry name" value="THIOREDOXIN_2"/>
    <property type="match status" value="1"/>
</dbReference>
<dbReference type="Gene3D" id="3.40.30.10">
    <property type="entry name" value="Glutaredoxin"/>
    <property type="match status" value="1"/>
</dbReference>
<dbReference type="EMBL" id="FQUU01000005">
    <property type="protein sequence ID" value="SHE99549.1"/>
    <property type="molecule type" value="Genomic_DNA"/>
</dbReference>
<evidence type="ECO:0000256" key="5">
    <source>
        <dbReference type="SAM" id="Phobius"/>
    </source>
</evidence>
<dbReference type="Proteomes" id="UP000184048">
    <property type="component" value="Unassembled WGS sequence"/>
</dbReference>
<feature type="domain" description="Thioredoxin" evidence="6">
    <location>
        <begin position="45"/>
        <end position="211"/>
    </location>
</feature>
<feature type="binding site" evidence="3">
    <location>
        <position position="174"/>
    </location>
    <ligand>
        <name>Cu cation</name>
        <dbReference type="ChEBI" id="CHEBI:23378"/>
    </ligand>
</feature>
<evidence type="ECO:0000256" key="1">
    <source>
        <dbReference type="ARBA" id="ARBA00010996"/>
    </source>
</evidence>
<evidence type="ECO:0000313" key="7">
    <source>
        <dbReference type="EMBL" id="SHE99549.1"/>
    </source>
</evidence>
<keyword evidence="8" id="KW-1185">Reference proteome</keyword>
<gene>
    <name evidence="7" type="ORF">SAMN02745131_01559</name>
</gene>
<dbReference type="PANTHER" id="PTHR12151:SF25">
    <property type="entry name" value="LINALOOL DEHYDRATASE_ISOMERASE DOMAIN-CONTAINING PROTEIN"/>
    <property type="match status" value="1"/>
</dbReference>